<reference evidence="3" key="1">
    <citation type="journal article" date="2019" name="Microbiol. Resour. Announc.">
        <title>Complete Genome Sequence of Halomonas olivaria, a Moderately Halophilic Bacterium Isolated from Olive Processing Effluents, Obtained by Nanopore Sequencing.</title>
        <authorList>
            <person name="Nagata S."/>
            <person name="Ii K.M."/>
            <person name="Tsukimi T."/>
            <person name="Miura M.C."/>
            <person name="Galipon J."/>
            <person name="Arakawa K."/>
        </authorList>
    </citation>
    <scope>NUCLEOTIDE SEQUENCE [LARGE SCALE GENOMIC DNA]</scope>
    <source>
        <strain evidence="3">TYRC17</strain>
    </source>
</reference>
<protein>
    <recommendedName>
        <fullName evidence="1">Nitrate/nitrite sensing protein domain-containing protein</fullName>
    </recommendedName>
</protein>
<name>A0ABN5WQA8_9GAMM</name>
<evidence type="ECO:0000313" key="2">
    <source>
        <dbReference type="EMBL" id="BBI49169.1"/>
    </source>
</evidence>
<dbReference type="InterPro" id="IPR013587">
    <property type="entry name" value="Nitrate/nitrite_sensing"/>
</dbReference>
<sequence length="104" mass="12109">MSSAQQLLLTAIRCDIDNLTHLATTADIVGDISRFIHMLQRERGASTIYLVSQGQRFKTRRDTYRQHSQQAETLMRQRLEALSEEARPRPLRAYYDELPPFGMR</sequence>
<evidence type="ECO:0000259" key="1">
    <source>
        <dbReference type="Pfam" id="PF08376"/>
    </source>
</evidence>
<gene>
    <name evidence="2" type="ORF">HORIV_15900</name>
</gene>
<evidence type="ECO:0000313" key="3">
    <source>
        <dbReference type="Proteomes" id="UP000289555"/>
    </source>
</evidence>
<feature type="domain" description="Nitrate/nitrite sensing protein" evidence="1">
    <location>
        <begin position="35"/>
        <end position="85"/>
    </location>
</feature>
<dbReference type="Pfam" id="PF08376">
    <property type="entry name" value="NIT"/>
    <property type="match status" value="1"/>
</dbReference>
<keyword evidence="3" id="KW-1185">Reference proteome</keyword>
<dbReference type="EMBL" id="AP019416">
    <property type="protein sequence ID" value="BBI49169.1"/>
    <property type="molecule type" value="Genomic_DNA"/>
</dbReference>
<proteinExistence type="predicted"/>
<accession>A0ABN5WQA8</accession>
<organism evidence="2 3">
    <name type="scientific">Vreelandella olivaria</name>
    <dbReference type="NCBI Taxonomy" id="390919"/>
    <lineage>
        <taxon>Bacteria</taxon>
        <taxon>Pseudomonadati</taxon>
        <taxon>Pseudomonadota</taxon>
        <taxon>Gammaproteobacteria</taxon>
        <taxon>Oceanospirillales</taxon>
        <taxon>Halomonadaceae</taxon>
        <taxon>Vreelandella</taxon>
    </lineage>
</organism>
<dbReference type="Proteomes" id="UP000289555">
    <property type="component" value="Chromosome"/>
</dbReference>